<evidence type="ECO:0000313" key="1">
    <source>
        <dbReference type="EMBL" id="MFB9095372.1"/>
    </source>
</evidence>
<sequence>MNKELIVQFINDNFSNNRSNLIQLLKKFNWESSVLKNIYCDLLDNIDKPFYSERGFSQEVKENLNQKTINNDRLGDIADFYTIIFNLNLKESDILDTTNLLKQDSEIHYCNIWISWFLPIYYIEVCYIKDIDSGKFTQEGPLKELDNLEHILIDKIHKTLKKWNYSLCDFDFLKDKVKEANTDCFEERETSIFDCVFSDLHYYNDKLNRYFRYHNIPDPSNKKYYFKITDYFNDDFKLIQSKKERYIGFHGTINT</sequence>
<protein>
    <submittedName>
        <fullName evidence="1">Uncharacterized protein</fullName>
    </submittedName>
</protein>
<gene>
    <name evidence="1" type="ORF">ACFFVF_02500</name>
</gene>
<dbReference type="EMBL" id="JBHMEY010000006">
    <property type="protein sequence ID" value="MFB9095372.1"/>
    <property type="molecule type" value="Genomic_DNA"/>
</dbReference>
<proteinExistence type="predicted"/>
<evidence type="ECO:0000313" key="2">
    <source>
        <dbReference type="Proteomes" id="UP001589607"/>
    </source>
</evidence>
<reference evidence="1 2" key="1">
    <citation type="submission" date="2024-09" db="EMBL/GenBank/DDBJ databases">
        <authorList>
            <person name="Sun Q."/>
            <person name="Mori K."/>
        </authorList>
    </citation>
    <scope>NUCLEOTIDE SEQUENCE [LARGE SCALE GENOMIC DNA]</scope>
    <source>
        <strain evidence="1 2">CECT 7955</strain>
    </source>
</reference>
<dbReference type="RefSeq" id="WP_236456940.1">
    <property type="nucleotide sequence ID" value="NZ_CP091285.1"/>
</dbReference>
<name>A0ABV5GJ95_9FLAO</name>
<accession>A0ABV5GJ95</accession>
<dbReference type="Proteomes" id="UP001589607">
    <property type="component" value="Unassembled WGS sequence"/>
</dbReference>
<comment type="caution">
    <text evidence="1">The sequence shown here is derived from an EMBL/GenBank/DDBJ whole genome shotgun (WGS) entry which is preliminary data.</text>
</comment>
<keyword evidence="2" id="KW-1185">Reference proteome</keyword>
<organism evidence="1 2">
    <name type="scientific">Flavobacterium jumunjinense</name>
    <dbReference type="NCBI Taxonomy" id="998845"/>
    <lineage>
        <taxon>Bacteria</taxon>
        <taxon>Pseudomonadati</taxon>
        <taxon>Bacteroidota</taxon>
        <taxon>Flavobacteriia</taxon>
        <taxon>Flavobacteriales</taxon>
        <taxon>Flavobacteriaceae</taxon>
        <taxon>Flavobacterium</taxon>
    </lineage>
</organism>